<dbReference type="RefSeq" id="WP_381208290.1">
    <property type="nucleotide sequence ID" value="NZ_JBHSPC010000023.1"/>
</dbReference>
<dbReference type="EMBL" id="JBHSPC010000023">
    <property type="protein sequence ID" value="MFC5670295.1"/>
    <property type="molecule type" value="Genomic_DNA"/>
</dbReference>
<accession>A0ABW0XK76</accession>
<proteinExistence type="predicted"/>
<evidence type="ECO:0000313" key="2">
    <source>
        <dbReference type="EMBL" id="MFC5670295.1"/>
    </source>
</evidence>
<keyword evidence="3" id="KW-1185">Reference proteome</keyword>
<feature type="transmembrane region" description="Helical" evidence="1">
    <location>
        <begin position="73"/>
        <end position="94"/>
    </location>
</feature>
<evidence type="ECO:0000256" key="1">
    <source>
        <dbReference type="SAM" id="Phobius"/>
    </source>
</evidence>
<keyword evidence="1" id="KW-0472">Membrane</keyword>
<feature type="transmembrane region" description="Helical" evidence="1">
    <location>
        <begin position="106"/>
        <end position="124"/>
    </location>
</feature>
<protein>
    <recommendedName>
        <fullName evidence="4">Integral membrane protein</fullName>
    </recommendedName>
</protein>
<feature type="transmembrane region" description="Helical" evidence="1">
    <location>
        <begin position="35"/>
        <end position="61"/>
    </location>
</feature>
<reference evidence="3" key="1">
    <citation type="journal article" date="2019" name="Int. J. Syst. Evol. Microbiol.">
        <title>The Global Catalogue of Microorganisms (GCM) 10K type strain sequencing project: providing services to taxonomists for standard genome sequencing and annotation.</title>
        <authorList>
            <consortium name="The Broad Institute Genomics Platform"/>
            <consortium name="The Broad Institute Genome Sequencing Center for Infectious Disease"/>
            <person name="Wu L."/>
            <person name="Ma J."/>
        </authorList>
    </citation>
    <scope>NUCLEOTIDE SEQUENCE [LARGE SCALE GENOMIC DNA]</scope>
    <source>
        <strain evidence="3">JCM 13852</strain>
    </source>
</reference>
<sequence>MHLSGAILLFTYVIPPAWALDAYGAAPAGDPSADIPPFVIFAELLVHCVGFHVLVQIPSGLLGTRLGLDHGGLITYASALAIAGVLTAAALLMAPRMGDVGELMQVWADFMVRGSLGLAGYAWATRRSREITKT</sequence>
<keyword evidence="1" id="KW-0812">Transmembrane</keyword>
<comment type="caution">
    <text evidence="2">The sequence shown here is derived from an EMBL/GenBank/DDBJ whole genome shotgun (WGS) entry which is preliminary data.</text>
</comment>
<dbReference type="Proteomes" id="UP001596183">
    <property type="component" value="Unassembled WGS sequence"/>
</dbReference>
<evidence type="ECO:0008006" key="4">
    <source>
        <dbReference type="Google" id="ProtNLM"/>
    </source>
</evidence>
<organism evidence="2 3">
    <name type="scientific">Streptomyces incanus</name>
    <dbReference type="NCBI Taxonomy" id="887453"/>
    <lineage>
        <taxon>Bacteria</taxon>
        <taxon>Bacillati</taxon>
        <taxon>Actinomycetota</taxon>
        <taxon>Actinomycetes</taxon>
        <taxon>Kitasatosporales</taxon>
        <taxon>Streptomycetaceae</taxon>
        <taxon>Streptomyces</taxon>
    </lineage>
</organism>
<gene>
    <name evidence="2" type="ORF">ACFP2V_09270</name>
</gene>
<keyword evidence="1" id="KW-1133">Transmembrane helix</keyword>
<name>A0ABW0XK76_9ACTN</name>
<evidence type="ECO:0000313" key="3">
    <source>
        <dbReference type="Proteomes" id="UP001596183"/>
    </source>
</evidence>